<keyword evidence="1" id="KW-0813">Transport</keyword>
<dbReference type="InterPro" id="IPR004715">
    <property type="entry name" value="PTS_IIA_fruc"/>
</dbReference>
<keyword evidence="3 7" id="KW-0762">Sugar transport</keyword>
<evidence type="ECO:0000259" key="6">
    <source>
        <dbReference type="PROSITE" id="PS51094"/>
    </source>
</evidence>
<dbReference type="EMBL" id="JBHTNU010000003">
    <property type="protein sequence ID" value="MFD1426328.1"/>
    <property type="molecule type" value="Genomic_DNA"/>
</dbReference>
<keyword evidence="8" id="KW-1185">Reference proteome</keyword>
<dbReference type="InterPro" id="IPR016152">
    <property type="entry name" value="PTrfase/Anion_transptr"/>
</dbReference>
<dbReference type="Gene3D" id="3.40.930.10">
    <property type="entry name" value="Mannitol-specific EII, Chain A"/>
    <property type="match status" value="1"/>
</dbReference>
<keyword evidence="4" id="KW-0808">Transferase</keyword>
<accession>A0ABW4C702</accession>
<dbReference type="PROSITE" id="PS51094">
    <property type="entry name" value="PTS_EIIA_TYPE_2"/>
    <property type="match status" value="1"/>
</dbReference>
<keyword evidence="2" id="KW-0597">Phosphoprotein</keyword>
<feature type="domain" description="PTS EIIA type-2" evidence="6">
    <location>
        <begin position="5"/>
        <end position="150"/>
    </location>
</feature>
<keyword evidence="5" id="KW-0598">Phosphotransferase system</keyword>
<dbReference type="CDD" id="cd00211">
    <property type="entry name" value="PTS_IIA_fru"/>
    <property type="match status" value="1"/>
</dbReference>
<sequence>MKLTDLISEDLVKMELTGTSKDEVMEEMADLIDQSGALNQLERFKKDLYLREKEGSTGIGFGIAIPHGKSDGVNTARVALGIKREGIEWNSMDGEKAKLIFMIAVPEKNAGQEHLKILQMLSRKLMDEVFRTELLNSQTKETTLELLGKIE</sequence>
<dbReference type="PANTHER" id="PTHR47738:SF2">
    <property type="entry name" value="PTS SYSTEM FRUCTOSE-LIKE EIIA COMPONENT"/>
    <property type="match status" value="1"/>
</dbReference>
<dbReference type="SUPFAM" id="SSF55804">
    <property type="entry name" value="Phoshotransferase/anion transport protein"/>
    <property type="match status" value="1"/>
</dbReference>
<evidence type="ECO:0000256" key="4">
    <source>
        <dbReference type="ARBA" id="ARBA00022679"/>
    </source>
</evidence>
<dbReference type="Pfam" id="PF00359">
    <property type="entry name" value="PTS_EIIA_2"/>
    <property type="match status" value="1"/>
</dbReference>
<dbReference type="InterPro" id="IPR002178">
    <property type="entry name" value="PTS_EIIA_type-2_dom"/>
</dbReference>
<gene>
    <name evidence="7" type="ORF">ACFQ4Y_05180</name>
</gene>
<evidence type="ECO:0000313" key="7">
    <source>
        <dbReference type="EMBL" id="MFD1426328.1"/>
    </source>
</evidence>
<organism evidence="7 8">
    <name type="scientific">Kroppenstedtia sanguinis</name>
    <dbReference type="NCBI Taxonomy" id="1380684"/>
    <lineage>
        <taxon>Bacteria</taxon>
        <taxon>Bacillati</taxon>
        <taxon>Bacillota</taxon>
        <taxon>Bacilli</taxon>
        <taxon>Bacillales</taxon>
        <taxon>Thermoactinomycetaceae</taxon>
        <taxon>Kroppenstedtia</taxon>
    </lineage>
</organism>
<reference evidence="8" key="1">
    <citation type="journal article" date="2019" name="Int. J. Syst. Evol. Microbiol.">
        <title>The Global Catalogue of Microorganisms (GCM) 10K type strain sequencing project: providing services to taxonomists for standard genome sequencing and annotation.</title>
        <authorList>
            <consortium name="The Broad Institute Genomics Platform"/>
            <consortium name="The Broad Institute Genome Sequencing Center for Infectious Disease"/>
            <person name="Wu L."/>
            <person name="Ma J."/>
        </authorList>
    </citation>
    <scope>NUCLEOTIDE SEQUENCE [LARGE SCALE GENOMIC DNA]</scope>
    <source>
        <strain evidence="8">S1</strain>
    </source>
</reference>
<evidence type="ECO:0000256" key="5">
    <source>
        <dbReference type="ARBA" id="ARBA00022683"/>
    </source>
</evidence>
<dbReference type="PANTHER" id="PTHR47738">
    <property type="entry name" value="PTS SYSTEM FRUCTOSE-LIKE EIIA COMPONENT-RELATED"/>
    <property type="match status" value="1"/>
</dbReference>
<proteinExistence type="predicted"/>
<comment type="caution">
    <text evidence="7">The sequence shown here is derived from an EMBL/GenBank/DDBJ whole genome shotgun (WGS) entry which is preliminary data.</text>
</comment>
<dbReference type="Proteomes" id="UP001597282">
    <property type="component" value="Unassembled WGS sequence"/>
</dbReference>
<name>A0ABW4C702_9BACL</name>
<evidence type="ECO:0000256" key="1">
    <source>
        <dbReference type="ARBA" id="ARBA00022448"/>
    </source>
</evidence>
<dbReference type="NCBIfam" id="TIGR00848">
    <property type="entry name" value="fruA"/>
    <property type="match status" value="1"/>
</dbReference>
<dbReference type="PROSITE" id="PS00372">
    <property type="entry name" value="PTS_EIIA_TYPE_2_HIS"/>
    <property type="match status" value="1"/>
</dbReference>
<dbReference type="RefSeq" id="WP_380163314.1">
    <property type="nucleotide sequence ID" value="NZ_JBHTNU010000003.1"/>
</dbReference>
<evidence type="ECO:0000313" key="8">
    <source>
        <dbReference type="Proteomes" id="UP001597282"/>
    </source>
</evidence>
<dbReference type="InterPro" id="IPR051541">
    <property type="entry name" value="PTS_SugarTrans_NitroReg"/>
</dbReference>
<evidence type="ECO:0000256" key="3">
    <source>
        <dbReference type="ARBA" id="ARBA00022597"/>
    </source>
</evidence>
<evidence type="ECO:0000256" key="2">
    <source>
        <dbReference type="ARBA" id="ARBA00022553"/>
    </source>
</evidence>
<protein>
    <submittedName>
        <fullName evidence="7">PTS sugar transporter subunit IIA</fullName>
    </submittedName>
</protein>